<feature type="domain" description="Transcription regulator PadR N-terminal" evidence="1">
    <location>
        <begin position="14"/>
        <end position="81"/>
    </location>
</feature>
<dbReference type="Proteomes" id="UP000051679">
    <property type="component" value="Unassembled WGS sequence"/>
</dbReference>
<gene>
    <name evidence="2" type="ORF">FC18_GL001303</name>
</gene>
<dbReference type="InterPro" id="IPR005149">
    <property type="entry name" value="Tscrpt_reg_PadR_N"/>
</dbReference>
<protein>
    <recommendedName>
        <fullName evidence="1">Transcription regulator PadR N-terminal domain-containing protein</fullName>
    </recommendedName>
</protein>
<evidence type="ECO:0000259" key="1">
    <source>
        <dbReference type="Pfam" id="PF03551"/>
    </source>
</evidence>
<dbReference type="InterPro" id="IPR036388">
    <property type="entry name" value="WH-like_DNA-bd_sf"/>
</dbReference>
<comment type="caution">
    <text evidence="2">The sequence shown here is derived from an EMBL/GenBank/DDBJ whole genome shotgun (WGS) entry which is preliminary data.</text>
</comment>
<accession>A0A0R1ZKC2</accession>
<sequence>MDTQLKKGLIEYTVLAALSKGDSYGYQIIKDIGPLIDLTESTLYPILKRFESDNRVTTYTKVHNGRQRKYYHLTTRGLASIHRFLAEWPEVVAVHGYIRQAAKDYVDKIERGDEDGQE</sequence>
<organism evidence="2 3">
    <name type="scientific">Lacticaseibacillus sharpeae JCM 1186 = DSM 20505</name>
    <dbReference type="NCBI Taxonomy" id="1291052"/>
    <lineage>
        <taxon>Bacteria</taxon>
        <taxon>Bacillati</taxon>
        <taxon>Bacillota</taxon>
        <taxon>Bacilli</taxon>
        <taxon>Lactobacillales</taxon>
        <taxon>Lactobacillaceae</taxon>
        <taxon>Lacticaseibacillus</taxon>
    </lineage>
</organism>
<dbReference type="PATRIC" id="fig|1291052.5.peg.1321"/>
<dbReference type="AlphaFoldDB" id="A0A0R1ZKC2"/>
<keyword evidence="3" id="KW-1185">Reference proteome</keyword>
<evidence type="ECO:0000313" key="3">
    <source>
        <dbReference type="Proteomes" id="UP000051679"/>
    </source>
</evidence>
<name>A0A0R1ZKC2_9LACO</name>
<dbReference type="STRING" id="1291052.FC18_GL001303"/>
<dbReference type="InterPro" id="IPR036390">
    <property type="entry name" value="WH_DNA-bd_sf"/>
</dbReference>
<proteinExistence type="predicted"/>
<reference evidence="2 3" key="1">
    <citation type="journal article" date="2015" name="Genome Announc.">
        <title>Expanding the biotechnology potential of lactobacilli through comparative genomics of 213 strains and associated genera.</title>
        <authorList>
            <person name="Sun Z."/>
            <person name="Harris H.M."/>
            <person name="McCann A."/>
            <person name="Guo C."/>
            <person name="Argimon S."/>
            <person name="Zhang W."/>
            <person name="Yang X."/>
            <person name="Jeffery I.B."/>
            <person name="Cooney J.C."/>
            <person name="Kagawa T.F."/>
            <person name="Liu W."/>
            <person name="Song Y."/>
            <person name="Salvetti E."/>
            <person name="Wrobel A."/>
            <person name="Rasinkangas P."/>
            <person name="Parkhill J."/>
            <person name="Rea M.C."/>
            <person name="O'Sullivan O."/>
            <person name="Ritari J."/>
            <person name="Douillard F.P."/>
            <person name="Paul Ross R."/>
            <person name="Yang R."/>
            <person name="Briner A.E."/>
            <person name="Felis G.E."/>
            <person name="de Vos W.M."/>
            <person name="Barrangou R."/>
            <person name="Klaenhammer T.R."/>
            <person name="Caufield P.W."/>
            <person name="Cui Y."/>
            <person name="Zhang H."/>
            <person name="O'Toole P.W."/>
        </authorList>
    </citation>
    <scope>NUCLEOTIDE SEQUENCE [LARGE SCALE GENOMIC DNA]</scope>
    <source>
        <strain evidence="2 3">DSM 20505</strain>
    </source>
</reference>
<dbReference type="Gene3D" id="1.10.10.10">
    <property type="entry name" value="Winged helix-like DNA-binding domain superfamily/Winged helix DNA-binding domain"/>
    <property type="match status" value="1"/>
</dbReference>
<dbReference type="PANTHER" id="PTHR43252">
    <property type="entry name" value="TRANSCRIPTIONAL REGULATOR YQJI"/>
    <property type="match status" value="1"/>
</dbReference>
<dbReference type="EMBL" id="AYYO01000022">
    <property type="protein sequence ID" value="KRM55408.1"/>
    <property type="molecule type" value="Genomic_DNA"/>
</dbReference>
<dbReference type="SUPFAM" id="SSF46785">
    <property type="entry name" value="Winged helix' DNA-binding domain"/>
    <property type="match status" value="1"/>
</dbReference>
<dbReference type="RefSeq" id="WP_054678357.1">
    <property type="nucleotide sequence ID" value="NZ_AYYO01000022.1"/>
</dbReference>
<evidence type="ECO:0000313" key="2">
    <source>
        <dbReference type="EMBL" id="KRM55408.1"/>
    </source>
</evidence>
<dbReference type="Pfam" id="PF03551">
    <property type="entry name" value="PadR"/>
    <property type="match status" value="1"/>
</dbReference>
<dbReference type="OrthoDB" id="9808017at2"/>
<dbReference type="PANTHER" id="PTHR43252:SF7">
    <property type="entry name" value="TRANSCRIPTIONAL REGULATOR YQJI"/>
    <property type="match status" value="1"/>
</dbReference>